<dbReference type="Pfam" id="PF04343">
    <property type="entry name" value="DUF488"/>
    <property type="match status" value="1"/>
</dbReference>
<organism evidence="1 2">
    <name type="scientific">Methylocystis parvus</name>
    <dbReference type="NCBI Taxonomy" id="134"/>
    <lineage>
        <taxon>Bacteria</taxon>
        <taxon>Pseudomonadati</taxon>
        <taxon>Pseudomonadota</taxon>
        <taxon>Alphaproteobacteria</taxon>
        <taxon>Hyphomicrobiales</taxon>
        <taxon>Methylocystaceae</taxon>
        <taxon>Methylocystis</taxon>
    </lineage>
</organism>
<name>A0A6B8M7F8_9HYPH</name>
<accession>A0A6B8M7F8</accession>
<sequence>MVTLRGIFSIGHSTLPYEQFLTLLRRVGVDAVADVRTSPYSRYLPHFNQKELCSELKQDGIAYVFLGKELGGRPTGANFYCEGVADYEKMASTEAFNAGIDRVVAGGERYRIALMCSEKHPLDCHRCLLVGRQLLRRGIDVQHIMSKGSTIPQTRIEEELLTLVGQNADDLFSAREERLQTAYRLQARKVAFSTSDPGRPPPVAAE</sequence>
<dbReference type="PANTHER" id="PTHR39337">
    <property type="entry name" value="BLR5642 PROTEIN"/>
    <property type="match status" value="1"/>
</dbReference>
<dbReference type="EMBL" id="CP044331">
    <property type="protein sequence ID" value="QGM98771.1"/>
    <property type="molecule type" value="Genomic_DNA"/>
</dbReference>
<keyword evidence="2" id="KW-1185">Reference proteome</keyword>
<reference evidence="1 2" key="1">
    <citation type="submission" date="2019-09" db="EMBL/GenBank/DDBJ databases">
        <title>Isolation and complete genome sequencing of Methylocystis species.</title>
        <authorList>
            <person name="Rumah B.L."/>
            <person name="Stead C.E."/>
            <person name="Stevens B.C."/>
            <person name="Minton N.P."/>
            <person name="Grosse-Honebrink A."/>
            <person name="Zhang Y."/>
        </authorList>
    </citation>
    <scope>NUCLEOTIDE SEQUENCE [LARGE SCALE GENOMIC DNA]</scope>
    <source>
        <strain evidence="1 2">BRCS2</strain>
    </source>
</reference>
<proteinExistence type="predicted"/>
<protein>
    <submittedName>
        <fullName evidence="1">DUF488 domain-containing protein</fullName>
    </submittedName>
</protein>
<evidence type="ECO:0000313" key="2">
    <source>
        <dbReference type="Proteomes" id="UP000422569"/>
    </source>
</evidence>
<dbReference type="KEGG" id="mpar:F7D14_15625"/>
<dbReference type="AlphaFoldDB" id="A0A6B8M7F8"/>
<dbReference type="Proteomes" id="UP000422569">
    <property type="component" value="Chromosome"/>
</dbReference>
<dbReference type="RefSeq" id="WP_016918624.1">
    <property type="nucleotide sequence ID" value="NZ_CP044331.1"/>
</dbReference>
<dbReference type="PANTHER" id="PTHR39337:SF1">
    <property type="entry name" value="BLR5642 PROTEIN"/>
    <property type="match status" value="1"/>
</dbReference>
<gene>
    <name evidence="1" type="ORF">F7D14_15625</name>
</gene>
<evidence type="ECO:0000313" key="1">
    <source>
        <dbReference type="EMBL" id="QGM98771.1"/>
    </source>
</evidence>
<dbReference type="InterPro" id="IPR007438">
    <property type="entry name" value="DUF488"/>
</dbReference>